<sequence length="199" mass="21323">MYVLTMDQKGSRRGGDLVGEGLRTFTALAGAGVARPFQRTAGDEIQAVLTEAASVVEVMLHAARDGRWSAGLGVGPVEQPMPEETRAGRGPAFEHARDAVTRAKRAPGGVACTAEHPDAEHVEAVLQLLAELDHRRTDSSQQAGELIAEGRTQTEVAEQLGVSQQAVSRALDRGLWHQTRRVASLAVQMLETMHEEVTA</sequence>
<dbReference type="EMBL" id="BAAAYG010000007">
    <property type="protein sequence ID" value="GAA3286294.1"/>
    <property type="molecule type" value="Genomic_DNA"/>
</dbReference>
<name>A0ABP6RDS9_9MICC</name>
<keyword evidence="3" id="KW-1185">Reference proteome</keyword>
<evidence type="ECO:0000313" key="3">
    <source>
        <dbReference type="Proteomes" id="UP001501736"/>
    </source>
</evidence>
<evidence type="ECO:0000313" key="2">
    <source>
        <dbReference type="EMBL" id="GAA3286294.1"/>
    </source>
</evidence>
<evidence type="ECO:0000259" key="1">
    <source>
        <dbReference type="PROSITE" id="PS50943"/>
    </source>
</evidence>
<dbReference type="PROSITE" id="PS50943">
    <property type="entry name" value="HTH_CROC1"/>
    <property type="match status" value="1"/>
</dbReference>
<comment type="caution">
    <text evidence="2">The sequence shown here is derived from an EMBL/GenBank/DDBJ whole genome shotgun (WGS) entry which is preliminary data.</text>
</comment>
<dbReference type="Proteomes" id="UP001501736">
    <property type="component" value="Unassembled WGS sequence"/>
</dbReference>
<accession>A0ABP6RDS9</accession>
<reference evidence="3" key="1">
    <citation type="journal article" date="2019" name="Int. J. Syst. Evol. Microbiol.">
        <title>The Global Catalogue of Microorganisms (GCM) 10K type strain sequencing project: providing services to taxonomists for standard genome sequencing and annotation.</title>
        <authorList>
            <consortium name="The Broad Institute Genomics Platform"/>
            <consortium name="The Broad Institute Genome Sequencing Center for Infectious Disease"/>
            <person name="Wu L."/>
            <person name="Ma J."/>
        </authorList>
    </citation>
    <scope>NUCLEOTIDE SEQUENCE [LARGE SCALE GENOMIC DNA]</scope>
    <source>
        <strain evidence="3">JCM 11483</strain>
    </source>
</reference>
<feature type="domain" description="HTH cro/C1-type" evidence="1">
    <location>
        <begin position="150"/>
        <end position="169"/>
    </location>
</feature>
<protein>
    <submittedName>
        <fullName evidence="2">Helix-turn-helix domain-containing protein</fullName>
    </submittedName>
</protein>
<proteinExistence type="predicted"/>
<dbReference type="InterPro" id="IPR001387">
    <property type="entry name" value="Cro/C1-type_HTH"/>
</dbReference>
<organism evidence="2 3">
    <name type="scientific">Nesterenkonia halobia</name>
    <dbReference type="NCBI Taxonomy" id="37922"/>
    <lineage>
        <taxon>Bacteria</taxon>
        <taxon>Bacillati</taxon>
        <taxon>Actinomycetota</taxon>
        <taxon>Actinomycetes</taxon>
        <taxon>Micrococcales</taxon>
        <taxon>Micrococcaceae</taxon>
        <taxon>Nesterenkonia</taxon>
    </lineage>
</organism>
<dbReference type="RefSeq" id="WP_344721026.1">
    <property type="nucleotide sequence ID" value="NZ_BAAAYG010000007.1"/>
</dbReference>
<gene>
    <name evidence="2" type="ORF">GCM10020260_20850</name>
</gene>
<dbReference type="Gene3D" id="1.10.10.60">
    <property type="entry name" value="Homeodomain-like"/>
    <property type="match status" value="1"/>
</dbReference>